<dbReference type="EMBL" id="JAINUG010000095">
    <property type="protein sequence ID" value="KAJ8397800.1"/>
    <property type="molecule type" value="Genomic_DNA"/>
</dbReference>
<comment type="caution">
    <text evidence="2">The sequence shown here is derived from an EMBL/GenBank/DDBJ whole genome shotgun (WGS) entry which is preliminary data.</text>
</comment>
<evidence type="ECO:0000256" key="1">
    <source>
        <dbReference type="SAM" id="MobiDB-lite"/>
    </source>
</evidence>
<gene>
    <name evidence="2" type="ORF">AAFF_G00434890</name>
</gene>
<dbReference type="Proteomes" id="UP001221898">
    <property type="component" value="Unassembled WGS sequence"/>
</dbReference>
<feature type="region of interest" description="Disordered" evidence="1">
    <location>
        <begin position="75"/>
        <end position="100"/>
    </location>
</feature>
<organism evidence="2 3">
    <name type="scientific">Aldrovandia affinis</name>
    <dbReference type="NCBI Taxonomy" id="143900"/>
    <lineage>
        <taxon>Eukaryota</taxon>
        <taxon>Metazoa</taxon>
        <taxon>Chordata</taxon>
        <taxon>Craniata</taxon>
        <taxon>Vertebrata</taxon>
        <taxon>Euteleostomi</taxon>
        <taxon>Actinopterygii</taxon>
        <taxon>Neopterygii</taxon>
        <taxon>Teleostei</taxon>
        <taxon>Notacanthiformes</taxon>
        <taxon>Halosauridae</taxon>
        <taxon>Aldrovandia</taxon>
    </lineage>
</organism>
<proteinExistence type="predicted"/>
<evidence type="ECO:0000313" key="3">
    <source>
        <dbReference type="Proteomes" id="UP001221898"/>
    </source>
</evidence>
<reference evidence="2" key="1">
    <citation type="journal article" date="2023" name="Science">
        <title>Genome structures resolve the early diversification of teleost fishes.</title>
        <authorList>
            <person name="Parey E."/>
            <person name="Louis A."/>
            <person name="Montfort J."/>
            <person name="Bouchez O."/>
            <person name="Roques C."/>
            <person name="Iampietro C."/>
            <person name="Lluch J."/>
            <person name="Castinel A."/>
            <person name="Donnadieu C."/>
            <person name="Desvignes T."/>
            <person name="Floi Bucao C."/>
            <person name="Jouanno E."/>
            <person name="Wen M."/>
            <person name="Mejri S."/>
            <person name="Dirks R."/>
            <person name="Jansen H."/>
            <person name="Henkel C."/>
            <person name="Chen W.J."/>
            <person name="Zahm M."/>
            <person name="Cabau C."/>
            <person name="Klopp C."/>
            <person name="Thompson A.W."/>
            <person name="Robinson-Rechavi M."/>
            <person name="Braasch I."/>
            <person name="Lecointre G."/>
            <person name="Bobe J."/>
            <person name="Postlethwait J.H."/>
            <person name="Berthelot C."/>
            <person name="Roest Crollius H."/>
            <person name="Guiguen Y."/>
        </authorList>
    </citation>
    <scope>NUCLEOTIDE SEQUENCE</scope>
    <source>
        <strain evidence="2">NC1722</strain>
    </source>
</reference>
<evidence type="ECO:0000313" key="2">
    <source>
        <dbReference type="EMBL" id="KAJ8397800.1"/>
    </source>
</evidence>
<name>A0AAD7WIE6_9TELE</name>
<dbReference type="AlphaFoldDB" id="A0AAD7WIE6"/>
<accession>A0AAD7WIE6</accession>
<sequence>MQTRDLTALLLKQLFSGSSRTLGKAGSTRDPVFFGPVRRGSLHAMRGLCPIPAKADGQLCQKALRNASAMCIASHPASPSGHTLADSNSQCEQSPERTPP</sequence>
<keyword evidence="3" id="KW-1185">Reference proteome</keyword>
<protein>
    <submittedName>
        <fullName evidence="2">Uncharacterized protein</fullName>
    </submittedName>
</protein>